<dbReference type="EMBL" id="AFPY01000036">
    <property type="protein sequence ID" value="EGQ19641.1"/>
    <property type="molecule type" value="Genomic_DNA"/>
</dbReference>
<protein>
    <submittedName>
        <fullName evidence="1">Uncharacterized protein</fullName>
    </submittedName>
</protein>
<evidence type="ECO:0000313" key="1">
    <source>
        <dbReference type="EMBL" id="EGQ19641.1"/>
    </source>
</evidence>
<sequence length="62" mass="6968">MNLQASGVRCQKFGYFAWKFIDVHLLATENIFTLAGIVPTVRSYWVFLSSVTKKISTVSSIP</sequence>
<evidence type="ECO:0000313" key="2">
    <source>
        <dbReference type="Proteomes" id="UP000004123"/>
    </source>
</evidence>
<reference evidence="1 2" key="1">
    <citation type="submission" date="2011-04" db="EMBL/GenBank/DDBJ databases">
        <authorList>
            <person name="Muzny D."/>
            <person name="Qin X."/>
            <person name="Deng J."/>
            <person name="Jiang H."/>
            <person name="Liu Y."/>
            <person name="Qu J."/>
            <person name="Song X.-Z."/>
            <person name="Zhang L."/>
            <person name="Thornton R."/>
            <person name="Coyle M."/>
            <person name="Francisco L."/>
            <person name="Jackson L."/>
            <person name="Javaid M."/>
            <person name="Korchina V."/>
            <person name="Kovar C."/>
            <person name="Mata R."/>
            <person name="Mathew T."/>
            <person name="Ngo R."/>
            <person name="Nguyen L."/>
            <person name="Nguyen N."/>
            <person name="Okwuonu G."/>
            <person name="Ongeri F."/>
            <person name="Pham C."/>
            <person name="Simmons D."/>
            <person name="Wilczek-Boney K."/>
            <person name="Hale W."/>
            <person name="Jakkamsetti A."/>
            <person name="Pham P."/>
            <person name="Ruth R."/>
            <person name="San Lucas F."/>
            <person name="Warren J."/>
            <person name="Zhang J."/>
            <person name="Zhao Z."/>
            <person name="Zhou C."/>
            <person name="Zhu D."/>
            <person name="Lee S."/>
            <person name="Bess C."/>
            <person name="Blankenburg K."/>
            <person name="Forbes L."/>
            <person name="Fu Q."/>
            <person name="Gubbala S."/>
            <person name="Hirani K."/>
            <person name="Jayaseelan J.C."/>
            <person name="Lara F."/>
            <person name="Munidasa M."/>
            <person name="Palculict T."/>
            <person name="Patil S."/>
            <person name="Pu L.-L."/>
            <person name="Saada N."/>
            <person name="Tang L."/>
            <person name="Weissenberger G."/>
            <person name="Zhu Y."/>
            <person name="Hemphill L."/>
            <person name="Shang Y."/>
            <person name="Youmans B."/>
            <person name="Ayvaz T."/>
            <person name="Ross M."/>
            <person name="Santibanez J."/>
            <person name="Aqrawi P."/>
            <person name="Gross S."/>
            <person name="Joshi V."/>
            <person name="Fowler G."/>
            <person name="Nazareth L."/>
            <person name="Reid J."/>
            <person name="Worley K."/>
            <person name="Petrosino J."/>
            <person name="Highlander S."/>
            <person name="Gibbs R."/>
        </authorList>
    </citation>
    <scope>NUCLEOTIDE SEQUENCE [LARGE SCALE GENOMIC DNA]</scope>
    <source>
        <strain evidence="1 2">ATCC 700821</strain>
    </source>
</reference>
<dbReference type="HOGENOM" id="CLU_2900467_0_0_10"/>
<proteinExistence type="predicted"/>
<organism evidence="1 2">
    <name type="scientific">Prevotella pallens ATCC 700821</name>
    <dbReference type="NCBI Taxonomy" id="997353"/>
    <lineage>
        <taxon>Bacteria</taxon>
        <taxon>Pseudomonadati</taxon>
        <taxon>Bacteroidota</taxon>
        <taxon>Bacteroidia</taxon>
        <taxon>Bacteroidales</taxon>
        <taxon>Prevotellaceae</taxon>
        <taxon>Prevotella</taxon>
    </lineage>
</organism>
<dbReference type="AlphaFoldDB" id="F9DGY3"/>
<dbReference type="STRING" id="997353.HMPREF9144_0923"/>
<name>F9DGY3_9BACT</name>
<dbReference type="Proteomes" id="UP000004123">
    <property type="component" value="Unassembled WGS sequence"/>
</dbReference>
<accession>F9DGY3</accession>
<gene>
    <name evidence="1" type="ORF">HMPREF9144_0923</name>
</gene>
<comment type="caution">
    <text evidence="1">The sequence shown here is derived from an EMBL/GenBank/DDBJ whole genome shotgun (WGS) entry which is preliminary data.</text>
</comment>